<dbReference type="Proteomes" id="UP000356407">
    <property type="component" value="Unassembled WGS sequence"/>
</dbReference>
<name>A0AA86XWF1_LISMN</name>
<evidence type="ECO:0000256" key="2">
    <source>
        <dbReference type="ARBA" id="ARBA00007400"/>
    </source>
</evidence>
<dbReference type="Pfam" id="PF01757">
    <property type="entry name" value="Acyl_transf_3"/>
    <property type="match status" value="1"/>
</dbReference>
<protein>
    <submittedName>
        <fullName evidence="5">Serine racemase</fullName>
    </submittedName>
</protein>
<feature type="transmembrane region" description="Helical" evidence="3">
    <location>
        <begin position="79"/>
        <end position="96"/>
    </location>
</feature>
<sequence length="97" mass="11463">MKKNQGIEQFRVLLAMMVVAIHCLPLHHLWPDGDILITLTLFRIAVPFFFMISGYYVFSDLATQNSYPARQRVWQFIKKQLQVYLIATLLFLPLAWY</sequence>
<feature type="domain" description="Acyltransferase 3" evidence="4">
    <location>
        <begin position="5"/>
        <end position="94"/>
    </location>
</feature>
<keyword evidence="3" id="KW-1133">Transmembrane helix</keyword>
<evidence type="ECO:0000259" key="4">
    <source>
        <dbReference type="Pfam" id="PF01757"/>
    </source>
</evidence>
<evidence type="ECO:0000313" key="6">
    <source>
        <dbReference type="Proteomes" id="UP000356407"/>
    </source>
</evidence>
<dbReference type="EMBL" id="AAAICE010000140">
    <property type="protein sequence ID" value="EAC3883777.1"/>
    <property type="molecule type" value="Genomic_DNA"/>
</dbReference>
<dbReference type="InterPro" id="IPR002656">
    <property type="entry name" value="Acyl_transf_3_dom"/>
</dbReference>
<comment type="similarity">
    <text evidence="2">Belongs to the acyltransferase 3 family.</text>
</comment>
<proteinExistence type="inferred from homology"/>
<reference evidence="5 6" key="1">
    <citation type="submission" date="2018-08" db="EMBL/GenBank/DDBJ databases">
        <authorList>
            <consortium name="GenomeTrakr: Next Generation Sequencing Network for Food Pathogen Tracability"/>
        </authorList>
    </citation>
    <scope>NUCLEOTIDE SEQUENCE [LARGE SCALE GENOMIC DNA]</scope>
    <source>
        <strain evidence="5 6">CFSAN060999</strain>
    </source>
</reference>
<evidence type="ECO:0000256" key="1">
    <source>
        <dbReference type="ARBA" id="ARBA00004370"/>
    </source>
</evidence>
<accession>A0AA86XWF1</accession>
<comment type="caution">
    <text evidence="5">The sequence shown here is derived from an EMBL/GenBank/DDBJ whole genome shotgun (WGS) entry which is preliminary data.</text>
</comment>
<evidence type="ECO:0000313" key="5">
    <source>
        <dbReference type="EMBL" id="EAC3883777.1"/>
    </source>
</evidence>
<gene>
    <name evidence="5" type="ORF">B4X68_17570</name>
</gene>
<dbReference type="GO" id="GO:0016747">
    <property type="term" value="F:acyltransferase activity, transferring groups other than amino-acyl groups"/>
    <property type="evidence" value="ECO:0007669"/>
    <property type="project" value="InterPro"/>
</dbReference>
<keyword evidence="3" id="KW-0812">Transmembrane</keyword>
<comment type="subcellular location">
    <subcellularLocation>
        <location evidence="1">Membrane</location>
    </subcellularLocation>
</comment>
<evidence type="ECO:0000256" key="3">
    <source>
        <dbReference type="SAM" id="Phobius"/>
    </source>
</evidence>
<organism evidence="5 6">
    <name type="scientific">Listeria monocytogenes</name>
    <dbReference type="NCBI Taxonomy" id="1639"/>
    <lineage>
        <taxon>Bacteria</taxon>
        <taxon>Bacillati</taxon>
        <taxon>Bacillota</taxon>
        <taxon>Bacilli</taxon>
        <taxon>Bacillales</taxon>
        <taxon>Listeriaceae</taxon>
        <taxon>Listeria</taxon>
    </lineage>
</organism>
<keyword evidence="3" id="KW-0472">Membrane</keyword>
<feature type="transmembrane region" description="Helical" evidence="3">
    <location>
        <begin position="12"/>
        <end position="30"/>
    </location>
</feature>
<feature type="non-terminal residue" evidence="5">
    <location>
        <position position="97"/>
    </location>
</feature>
<dbReference type="AlphaFoldDB" id="A0AA86XWF1"/>
<feature type="transmembrane region" description="Helical" evidence="3">
    <location>
        <begin position="36"/>
        <end position="58"/>
    </location>
</feature>